<dbReference type="InterPro" id="IPR002562">
    <property type="entry name" value="3'-5'_exonuclease_dom"/>
</dbReference>
<evidence type="ECO:0000259" key="2">
    <source>
        <dbReference type="Pfam" id="PF01612"/>
    </source>
</evidence>
<dbReference type="OrthoDB" id="407975at2759"/>
<dbReference type="Pfam" id="PF01612">
    <property type="entry name" value="DNA_pol_A_exo1"/>
    <property type="match status" value="1"/>
</dbReference>
<evidence type="ECO:0000313" key="4">
    <source>
        <dbReference type="Proteomes" id="UP000075225"/>
    </source>
</evidence>
<dbReference type="AlphaFoldDB" id="A0A151H0F3"/>
<feature type="domain" description="3'-5' exonuclease" evidence="2">
    <location>
        <begin position="615"/>
        <end position="668"/>
    </location>
</feature>
<dbReference type="GO" id="GO:0008408">
    <property type="term" value="F:3'-5' exonuclease activity"/>
    <property type="evidence" value="ECO:0007669"/>
    <property type="project" value="InterPro"/>
</dbReference>
<dbReference type="InterPro" id="IPR036397">
    <property type="entry name" value="RNaseH_sf"/>
</dbReference>
<keyword evidence="3" id="KW-0540">Nuclease</keyword>
<accession>A0A151H0F3</accession>
<feature type="compositionally biased region" description="Basic and acidic residues" evidence="1">
    <location>
        <begin position="528"/>
        <end position="559"/>
    </location>
</feature>
<dbReference type="EMBL" id="AHZP02002853">
    <property type="protein sequence ID" value="KYK62850.1"/>
    <property type="molecule type" value="Genomic_DNA"/>
</dbReference>
<dbReference type="SUPFAM" id="SSF53098">
    <property type="entry name" value="Ribonuclease H-like"/>
    <property type="match status" value="1"/>
</dbReference>
<feature type="compositionally biased region" description="Basic and acidic residues" evidence="1">
    <location>
        <begin position="291"/>
        <end position="322"/>
    </location>
</feature>
<feature type="region of interest" description="Disordered" evidence="1">
    <location>
        <begin position="479"/>
        <end position="561"/>
    </location>
</feature>
<dbReference type="InterPro" id="IPR052408">
    <property type="entry name" value="Exonuclease_MUT-7-like"/>
</dbReference>
<dbReference type="GO" id="GO:0003676">
    <property type="term" value="F:nucleic acid binding"/>
    <property type="evidence" value="ECO:0007669"/>
    <property type="project" value="InterPro"/>
</dbReference>
<dbReference type="PANTHER" id="PTHR47765:SF2">
    <property type="entry name" value="EXONUCLEASE MUT-7 HOMOLOG"/>
    <property type="match status" value="1"/>
</dbReference>
<protein>
    <submittedName>
        <fullName evidence="3">Putative 3'-5' exonuclease</fullName>
    </submittedName>
</protein>
<feature type="compositionally biased region" description="Low complexity" evidence="1">
    <location>
        <begin position="273"/>
        <end position="288"/>
    </location>
</feature>
<name>A0A151H0F3_TOXGO</name>
<dbReference type="InterPro" id="IPR012337">
    <property type="entry name" value="RNaseH-like_sf"/>
</dbReference>
<feature type="region of interest" description="Disordered" evidence="1">
    <location>
        <begin position="26"/>
        <end position="73"/>
    </location>
</feature>
<evidence type="ECO:0000313" key="3">
    <source>
        <dbReference type="EMBL" id="KYK62850.1"/>
    </source>
</evidence>
<feature type="region of interest" description="Disordered" evidence="1">
    <location>
        <begin position="265"/>
        <end position="322"/>
    </location>
</feature>
<proteinExistence type="predicted"/>
<reference evidence="4" key="1">
    <citation type="submission" date="2016-03" db="EMBL/GenBank/DDBJ databases">
        <authorList>
            <person name="Sibley D."/>
            <person name="Venepally P."/>
            <person name="Karamycheva S."/>
            <person name="Hadjithomas M."/>
            <person name="Khan A."/>
            <person name="Brunk B."/>
            <person name="Roos D."/>
            <person name="Caler E."/>
            <person name="Lorenzi H."/>
        </authorList>
    </citation>
    <scope>NUCLEOTIDE SEQUENCE [LARGE SCALE GENOMIC DNA]</scope>
    <source>
        <strain evidence="4">TgCatPRC2</strain>
    </source>
</reference>
<dbReference type="Proteomes" id="UP000075225">
    <property type="component" value="Unassembled WGS sequence"/>
</dbReference>
<feature type="compositionally biased region" description="Polar residues" evidence="1">
    <location>
        <begin position="173"/>
        <end position="184"/>
    </location>
</feature>
<feature type="region of interest" description="Disordered" evidence="1">
    <location>
        <begin position="165"/>
        <end position="207"/>
    </location>
</feature>
<organism evidence="3 4">
    <name type="scientific">Toxoplasma gondii TgCatPRC2</name>
    <dbReference type="NCBI Taxonomy" id="1130821"/>
    <lineage>
        <taxon>Eukaryota</taxon>
        <taxon>Sar</taxon>
        <taxon>Alveolata</taxon>
        <taxon>Apicomplexa</taxon>
        <taxon>Conoidasida</taxon>
        <taxon>Coccidia</taxon>
        <taxon>Eucoccidiorida</taxon>
        <taxon>Eimeriorina</taxon>
        <taxon>Sarcocystidae</taxon>
        <taxon>Toxoplasma</taxon>
    </lineage>
</organism>
<comment type="caution">
    <text evidence="3">The sequence shown here is derived from an EMBL/GenBank/DDBJ whole genome shotgun (WGS) entry which is preliminary data.</text>
</comment>
<feature type="compositionally biased region" description="Acidic residues" evidence="1">
    <location>
        <begin position="56"/>
        <end position="66"/>
    </location>
</feature>
<feature type="compositionally biased region" description="Low complexity" evidence="1">
    <location>
        <begin position="188"/>
        <end position="207"/>
    </location>
</feature>
<dbReference type="GO" id="GO:0006139">
    <property type="term" value="P:nucleobase-containing compound metabolic process"/>
    <property type="evidence" value="ECO:0007669"/>
    <property type="project" value="InterPro"/>
</dbReference>
<sequence>MVSRSFLLSRLRQQAHTPAALALDSSACRSQEGQEVEGWQHGRAERRHEERKAQGDEEVIEEEENEVKDTEEKLEGEGCGKAVKRARGRCAGRTAAQVVVEESRRVCPLEKQGLKTYACAVHEEPDPAKEIEEEETDMEEDLLSLPSLADSAAAPTSQAACFSTSWKLPPEVTPQTEDPPSSNEDAPLRSPSSSPSSSSTSSSSSFRPLSLPWGVDRVLFLDTVEGLTGLFAFLRSSQEASCRALSADETAGCSLPPQEALRCTASDAKDPAEAPAEEAAVHASPSVSLSTERDGALAESQRRKAKSGEEEKKRAKKKNDAHVAGEVEIGELTSSRLAESCVSQSRTRAQISSDAVLSEADAASDTCGVSVSVLPVLPSLVPFRPFVVALDLEWTLPHAASVLSLATESRVFLVDLVNDNPVYKATLLQMLRWLFANPFIAKLMYQASGDITKLFFALGAVGSPGALVHCIDLRHPRVWNSPASSEGETRRTPEWANSLPSPAEARGPLVSPSSDPSLKPGAAPAGNTRERREATAKTKEGAPSCRGEDAGAEEKEADAAKSGAESFLVPIRKGRHLANAERELREGVIAKEHFLEKNEEETPERYMRPVKRRFPSLQEMCRQVLHADLDKSEQRSNWNMRPLTASQAHYAALDAYVLILLEAALRRQGWIPGNILGGLGEFSALSFRGRPSEFRIHYQKNASMQASKVEAAEKRHFKWRGS</sequence>
<keyword evidence="3" id="KW-0269">Exonuclease</keyword>
<dbReference type="Gene3D" id="3.30.420.10">
    <property type="entry name" value="Ribonuclease H-like superfamily/Ribonuclease H"/>
    <property type="match status" value="2"/>
</dbReference>
<dbReference type="PANTHER" id="PTHR47765">
    <property type="entry name" value="3'-5' EXONUCLEASE DOMAIN-CONTAINING PROTEIN"/>
    <property type="match status" value="1"/>
</dbReference>
<dbReference type="VEuPathDB" id="ToxoDB:TGPRC2_275830B"/>
<feature type="compositionally biased region" description="Basic and acidic residues" evidence="1">
    <location>
        <begin position="38"/>
        <end position="55"/>
    </location>
</feature>
<evidence type="ECO:0000256" key="1">
    <source>
        <dbReference type="SAM" id="MobiDB-lite"/>
    </source>
</evidence>
<keyword evidence="3" id="KW-0378">Hydrolase</keyword>
<gene>
    <name evidence="3" type="ORF">TGPRC2_275830B</name>
</gene>